<evidence type="ECO:0000256" key="1">
    <source>
        <dbReference type="SAM" id="MobiDB-lite"/>
    </source>
</evidence>
<keyword evidence="2" id="KW-0472">Membrane</keyword>
<protein>
    <submittedName>
        <fullName evidence="3">Uncharacterized protein</fullName>
    </submittedName>
</protein>
<name>D8U163_VOLCA</name>
<feature type="transmembrane region" description="Helical" evidence="2">
    <location>
        <begin position="289"/>
        <end position="310"/>
    </location>
</feature>
<dbReference type="AlphaFoldDB" id="D8U163"/>
<feature type="compositionally biased region" description="Low complexity" evidence="1">
    <location>
        <begin position="152"/>
        <end position="176"/>
    </location>
</feature>
<sequence>MYSTRHPRTHDPLSGILCEEPSGRGAAAAPEGPEGQGAAWDEVLLEDFSLVEAPPSWEAMIKATIPVSTPQRPDPEDGEETEGSEQRGTSDEESDDDDNNNSSGDAGCAASASCSAGGGGGPDGSGVPPPAALSSDKPSHPTTRAPTAGRDPPAQTSAAAAGATTAPANTTSAAPGAPVAATAGIVDPAEPSATRGLAAKPAAAPQLAARWPDFARRRGAGVTSERQHLLARRRTATKRPPSPDTTQPTPVPSPAPFSTTPSASTKSKTNSELKAFQLLLERTRAFDRLVLKLVFGFFSLMLGGVAWVAFTLGRLQAELAAAQQQVGGLRNELQVVDTRWQRAHAALVRDMHEQQQLLLALPPRRHEEPGCVIC</sequence>
<dbReference type="InParanoid" id="D8U163"/>
<organism evidence="4">
    <name type="scientific">Volvox carteri f. nagariensis</name>
    <dbReference type="NCBI Taxonomy" id="3068"/>
    <lineage>
        <taxon>Eukaryota</taxon>
        <taxon>Viridiplantae</taxon>
        <taxon>Chlorophyta</taxon>
        <taxon>core chlorophytes</taxon>
        <taxon>Chlorophyceae</taxon>
        <taxon>CS clade</taxon>
        <taxon>Chlamydomonadales</taxon>
        <taxon>Volvocaceae</taxon>
        <taxon>Volvox</taxon>
    </lineage>
</organism>
<feature type="compositionally biased region" description="Low complexity" evidence="1">
    <location>
        <begin position="100"/>
        <end position="115"/>
    </location>
</feature>
<feature type="region of interest" description="Disordered" evidence="1">
    <location>
        <begin position="61"/>
        <end position="176"/>
    </location>
</feature>
<feature type="compositionally biased region" description="Low complexity" evidence="1">
    <location>
        <begin position="256"/>
        <end position="268"/>
    </location>
</feature>
<keyword evidence="2" id="KW-1133">Transmembrane helix</keyword>
<dbReference type="KEGG" id="vcn:VOLCADRAFT_93035"/>
<evidence type="ECO:0000313" key="4">
    <source>
        <dbReference type="Proteomes" id="UP000001058"/>
    </source>
</evidence>
<evidence type="ECO:0000313" key="3">
    <source>
        <dbReference type="EMBL" id="EFJ46577.1"/>
    </source>
</evidence>
<feature type="region of interest" description="Disordered" evidence="1">
    <location>
        <begin position="218"/>
        <end position="268"/>
    </location>
</feature>
<keyword evidence="2" id="KW-0812">Transmembrane</keyword>
<dbReference type="Proteomes" id="UP000001058">
    <property type="component" value="Unassembled WGS sequence"/>
</dbReference>
<dbReference type="GeneID" id="9628612"/>
<dbReference type="RefSeq" id="XP_002952434.1">
    <property type="nucleotide sequence ID" value="XM_002952388.1"/>
</dbReference>
<keyword evidence="4" id="KW-1185">Reference proteome</keyword>
<accession>D8U163</accession>
<gene>
    <name evidence="3" type="ORF">VOLCADRAFT_93035</name>
</gene>
<feature type="compositionally biased region" description="Low complexity" evidence="1">
    <location>
        <begin position="19"/>
        <end position="39"/>
    </location>
</feature>
<proteinExistence type="predicted"/>
<evidence type="ECO:0000256" key="2">
    <source>
        <dbReference type="SAM" id="Phobius"/>
    </source>
</evidence>
<feature type="region of interest" description="Disordered" evidence="1">
    <location>
        <begin position="1"/>
        <end position="41"/>
    </location>
</feature>
<reference evidence="3 4" key="1">
    <citation type="journal article" date="2010" name="Science">
        <title>Genomic analysis of organismal complexity in the multicellular green alga Volvox carteri.</title>
        <authorList>
            <person name="Prochnik S.E."/>
            <person name="Umen J."/>
            <person name="Nedelcu A.M."/>
            <person name="Hallmann A."/>
            <person name="Miller S.M."/>
            <person name="Nishii I."/>
            <person name="Ferris P."/>
            <person name="Kuo A."/>
            <person name="Mitros T."/>
            <person name="Fritz-Laylin L.K."/>
            <person name="Hellsten U."/>
            <person name="Chapman J."/>
            <person name="Simakov O."/>
            <person name="Rensing S.A."/>
            <person name="Terry A."/>
            <person name="Pangilinan J."/>
            <person name="Kapitonov V."/>
            <person name="Jurka J."/>
            <person name="Salamov A."/>
            <person name="Shapiro H."/>
            <person name="Schmutz J."/>
            <person name="Grimwood J."/>
            <person name="Lindquist E."/>
            <person name="Lucas S."/>
            <person name="Grigoriev I.V."/>
            <person name="Schmitt R."/>
            <person name="Kirk D."/>
            <person name="Rokhsar D.S."/>
        </authorList>
    </citation>
    <scope>NUCLEOTIDE SEQUENCE [LARGE SCALE GENOMIC DNA]</scope>
    <source>
        <strain evidence="4">f. Nagariensis / Eve</strain>
    </source>
</reference>
<dbReference type="EMBL" id="GL378350">
    <property type="protein sequence ID" value="EFJ46577.1"/>
    <property type="molecule type" value="Genomic_DNA"/>
</dbReference>